<evidence type="ECO:0000259" key="4">
    <source>
        <dbReference type="PROSITE" id="PS01124"/>
    </source>
</evidence>
<dbReference type="PANTHER" id="PTHR43280:SF2">
    <property type="entry name" value="HTH-TYPE TRANSCRIPTIONAL REGULATOR EXSA"/>
    <property type="match status" value="1"/>
</dbReference>
<dbReference type="GO" id="GO:0043565">
    <property type="term" value="F:sequence-specific DNA binding"/>
    <property type="evidence" value="ECO:0007669"/>
    <property type="project" value="InterPro"/>
</dbReference>
<dbReference type="PROSITE" id="PS00041">
    <property type="entry name" value="HTH_ARAC_FAMILY_1"/>
    <property type="match status" value="1"/>
</dbReference>
<sequence>MSELQTKRIENISGQPPTLWQYATHTHQGAEWVELGENLIGIVESGRKRIRYAQSEYTVESGELFLLVPGKHYVENLPASDGPYKETCLRFDNRQMADALSTLVSLYGMEIRHSRSGRPDPTLAHVHVKVWPEMQLFFDSLAPYLDTDYLNQHKELLRLKLAEFAYMVITHKEYGLQHKLLQCIDRLSDPFESIIRNSIFENLTIEELAVRTNKSLTSFKNDFQRVFGETPHRWIIKQRLLHARLLVVSTNKAISQIGYECRFDNISHFIKLFKREFGMTPLSMRQEQRQ</sequence>
<keyword evidence="2" id="KW-0238">DNA-binding</keyword>
<evidence type="ECO:0000256" key="3">
    <source>
        <dbReference type="ARBA" id="ARBA00023163"/>
    </source>
</evidence>
<evidence type="ECO:0000256" key="1">
    <source>
        <dbReference type="ARBA" id="ARBA00023015"/>
    </source>
</evidence>
<evidence type="ECO:0000313" key="6">
    <source>
        <dbReference type="Proteomes" id="UP000823926"/>
    </source>
</evidence>
<dbReference type="SUPFAM" id="SSF51215">
    <property type="entry name" value="Regulatory protein AraC"/>
    <property type="match status" value="1"/>
</dbReference>
<dbReference type="EMBL" id="DXHL01000006">
    <property type="protein sequence ID" value="HIW10035.1"/>
    <property type="molecule type" value="Genomic_DNA"/>
</dbReference>
<keyword evidence="1" id="KW-0805">Transcription regulation</keyword>
<comment type="caution">
    <text evidence="5">The sequence shown here is derived from an EMBL/GenBank/DDBJ whole genome shotgun (WGS) entry which is preliminary data.</text>
</comment>
<dbReference type="SUPFAM" id="SSF46689">
    <property type="entry name" value="Homeodomain-like"/>
    <property type="match status" value="2"/>
</dbReference>
<feature type="domain" description="HTH araC/xylS-type" evidence="4">
    <location>
        <begin position="189"/>
        <end position="287"/>
    </location>
</feature>
<gene>
    <name evidence="5" type="ORF">H9888_00900</name>
</gene>
<dbReference type="GO" id="GO:0003700">
    <property type="term" value="F:DNA-binding transcription factor activity"/>
    <property type="evidence" value="ECO:0007669"/>
    <property type="project" value="InterPro"/>
</dbReference>
<name>A0A9D1QD56_9BACT</name>
<evidence type="ECO:0000313" key="5">
    <source>
        <dbReference type="EMBL" id="HIW10035.1"/>
    </source>
</evidence>
<dbReference type="InterPro" id="IPR054015">
    <property type="entry name" value="ExsA-like_N"/>
</dbReference>
<reference evidence="5" key="2">
    <citation type="submission" date="2021-04" db="EMBL/GenBank/DDBJ databases">
        <authorList>
            <person name="Gilroy R."/>
        </authorList>
    </citation>
    <scope>NUCLEOTIDE SEQUENCE</scope>
    <source>
        <strain evidence="5">ChiBcec15-1070</strain>
    </source>
</reference>
<keyword evidence="3" id="KW-0804">Transcription</keyword>
<protein>
    <submittedName>
        <fullName evidence="5">AraC family transcriptional regulator</fullName>
    </submittedName>
</protein>
<reference evidence="5" key="1">
    <citation type="journal article" date="2021" name="PeerJ">
        <title>Extensive microbial diversity within the chicken gut microbiome revealed by metagenomics and culture.</title>
        <authorList>
            <person name="Gilroy R."/>
            <person name="Ravi A."/>
            <person name="Getino M."/>
            <person name="Pursley I."/>
            <person name="Horton D.L."/>
            <person name="Alikhan N.F."/>
            <person name="Baker D."/>
            <person name="Gharbi K."/>
            <person name="Hall N."/>
            <person name="Watson M."/>
            <person name="Adriaenssens E.M."/>
            <person name="Foster-Nyarko E."/>
            <person name="Jarju S."/>
            <person name="Secka A."/>
            <person name="Antonio M."/>
            <person name="Oren A."/>
            <person name="Chaudhuri R.R."/>
            <person name="La Ragione R."/>
            <person name="Hildebrand F."/>
            <person name="Pallen M.J."/>
        </authorList>
    </citation>
    <scope>NUCLEOTIDE SEQUENCE</scope>
    <source>
        <strain evidence="5">ChiBcec15-1070</strain>
    </source>
</reference>
<dbReference type="InterPro" id="IPR037923">
    <property type="entry name" value="HTH-like"/>
</dbReference>
<accession>A0A9D1QD56</accession>
<evidence type="ECO:0000256" key="2">
    <source>
        <dbReference type="ARBA" id="ARBA00023125"/>
    </source>
</evidence>
<dbReference type="InterPro" id="IPR009057">
    <property type="entry name" value="Homeodomain-like_sf"/>
</dbReference>
<dbReference type="Pfam" id="PF22200">
    <property type="entry name" value="ExsA_N"/>
    <property type="match status" value="1"/>
</dbReference>
<dbReference type="Gene3D" id="1.10.10.60">
    <property type="entry name" value="Homeodomain-like"/>
    <property type="match status" value="1"/>
</dbReference>
<proteinExistence type="predicted"/>
<dbReference type="PANTHER" id="PTHR43280">
    <property type="entry name" value="ARAC-FAMILY TRANSCRIPTIONAL REGULATOR"/>
    <property type="match status" value="1"/>
</dbReference>
<dbReference type="Proteomes" id="UP000823926">
    <property type="component" value="Unassembled WGS sequence"/>
</dbReference>
<dbReference type="AlphaFoldDB" id="A0A9D1QD56"/>
<dbReference type="InterPro" id="IPR018060">
    <property type="entry name" value="HTH_AraC"/>
</dbReference>
<dbReference type="InterPro" id="IPR018062">
    <property type="entry name" value="HTH_AraC-typ_CS"/>
</dbReference>
<organism evidence="5 6">
    <name type="scientific">Candidatus Rikenella faecigallinarum</name>
    <dbReference type="NCBI Taxonomy" id="2838745"/>
    <lineage>
        <taxon>Bacteria</taxon>
        <taxon>Pseudomonadati</taxon>
        <taxon>Bacteroidota</taxon>
        <taxon>Bacteroidia</taxon>
        <taxon>Bacteroidales</taxon>
        <taxon>Rikenellaceae</taxon>
        <taxon>Rikenella</taxon>
    </lineage>
</organism>
<dbReference type="PROSITE" id="PS01124">
    <property type="entry name" value="HTH_ARAC_FAMILY_2"/>
    <property type="match status" value="1"/>
</dbReference>
<dbReference type="Pfam" id="PF12833">
    <property type="entry name" value="HTH_18"/>
    <property type="match status" value="1"/>
</dbReference>
<dbReference type="SMART" id="SM00342">
    <property type="entry name" value="HTH_ARAC"/>
    <property type="match status" value="1"/>
</dbReference>